<dbReference type="InterPro" id="IPR036385">
    <property type="entry name" value="RuBisCO_ssu_sf"/>
</dbReference>
<keyword evidence="2 3" id="KW-0120">Carbon dioxide fixation</keyword>
<dbReference type="HAMAP" id="MF_00859">
    <property type="entry name" value="RuBisCO_S_bact"/>
    <property type="match status" value="1"/>
</dbReference>
<dbReference type="GO" id="GO:0016984">
    <property type="term" value="F:ribulose-bisphosphate carboxylase activity"/>
    <property type="evidence" value="ECO:0007669"/>
    <property type="project" value="UniProtKB-UniRule"/>
</dbReference>
<dbReference type="Pfam" id="PF00101">
    <property type="entry name" value="RuBisCO_small"/>
    <property type="match status" value="1"/>
</dbReference>
<dbReference type="SMART" id="SM00961">
    <property type="entry name" value="RuBisCO_small"/>
    <property type="match status" value="1"/>
</dbReference>
<evidence type="ECO:0000256" key="1">
    <source>
        <dbReference type="ARBA" id="ARBA00022567"/>
    </source>
</evidence>
<reference evidence="5" key="1">
    <citation type="journal article" date="2020" name="mSystems">
        <title>Genome- and Community-Level Interaction Insights into Carbon Utilization and Element Cycling Functions of Hydrothermarchaeota in Hydrothermal Sediment.</title>
        <authorList>
            <person name="Zhou Z."/>
            <person name="Liu Y."/>
            <person name="Xu W."/>
            <person name="Pan J."/>
            <person name="Luo Z.H."/>
            <person name="Li M."/>
        </authorList>
    </citation>
    <scope>NUCLEOTIDE SEQUENCE [LARGE SCALE GENOMIC DNA]</scope>
    <source>
        <strain evidence="5">HyVt-505</strain>
    </source>
</reference>
<evidence type="ECO:0000256" key="3">
    <source>
        <dbReference type="HAMAP-Rule" id="MF_00859"/>
    </source>
</evidence>
<feature type="domain" description="Ribulose bisphosphate carboxylase small subunit" evidence="4">
    <location>
        <begin position="18"/>
        <end position="115"/>
    </location>
</feature>
<keyword evidence="1 3" id="KW-0113">Calvin cycle</keyword>
<proteinExistence type="inferred from homology"/>
<dbReference type="AlphaFoldDB" id="A0A832J438"/>
<evidence type="ECO:0000313" key="5">
    <source>
        <dbReference type="EMBL" id="HHJ81002.1"/>
    </source>
</evidence>
<name>A0A832J438_9GAMM</name>
<sequence>MSDMQDYQSSLSDAASRKFETFSYLPAMTAEQTRTQIEYIVSKGWNPGIEHTEPENSVSNYWYMWKLPMFGETNIDAILAELEACHKAHPDNHVRLLGFDNFAQSAGASMVIYRGKTV</sequence>
<dbReference type="PANTHER" id="PTHR31262">
    <property type="entry name" value="RIBULOSE BISPHOSPHATE CARBOXYLASE SMALL CHAIN 1, CHLOROPLASTIC"/>
    <property type="match status" value="1"/>
</dbReference>
<dbReference type="InterPro" id="IPR000894">
    <property type="entry name" value="RuBisCO_ssu_dom"/>
</dbReference>
<comment type="subunit">
    <text evidence="3">Heterohexadecamer of 8 large and 8 small subunits.</text>
</comment>
<comment type="similarity">
    <text evidence="3">Belongs to the RuBisCO small chain family.</text>
</comment>
<dbReference type="SUPFAM" id="SSF55239">
    <property type="entry name" value="RuBisCO, small subunit"/>
    <property type="match status" value="1"/>
</dbReference>
<comment type="function">
    <text evidence="3">RuBisCO catalyzes two reactions: the carboxylation of D-ribulose 1,5-bisphosphate, the primary event in carbon dioxide fixation, as well as the oxidative fragmentation of the pentose substrate. Both reactions occur simultaneously and in competition at the same active site. Although the small subunit is not catalytic it is essential for maximal activity.</text>
</comment>
<protein>
    <recommendedName>
        <fullName evidence="3">Ribulose bisphosphate carboxylase small subunit</fullName>
        <shortName evidence="3">RuBisCO small subunit</shortName>
    </recommendedName>
</protein>
<evidence type="ECO:0000256" key="2">
    <source>
        <dbReference type="ARBA" id="ARBA00023300"/>
    </source>
</evidence>
<comment type="caution">
    <text evidence="5">The sequence shown here is derived from an EMBL/GenBank/DDBJ whole genome shotgun (WGS) entry which is preliminary data.</text>
</comment>
<dbReference type="Gene3D" id="3.30.190.10">
    <property type="entry name" value="Ribulose bisphosphate carboxylase, small subunit"/>
    <property type="match status" value="1"/>
</dbReference>
<comment type="miscellaneous">
    <text evidence="3">The basic functional RuBisCO is composed of a large chain homodimer in a 'head-to-tail' conformation. In form I RuBisCO this homodimer is arranged in a barrel-like tetramer with the small subunits forming a tetrameric 'cap' on each end of the 'barrel'.</text>
</comment>
<gene>
    <name evidence="3" type="primary">cbbS</name>
    <name evidence="5" type="ORF">ENJ65_05165</name>
</gene>
<dbReference type="CDD" id="cd03527">
    <property type="entry name" value="RuBisCO_small"/>
    <property type="match status" value="1"/>
</dbReference>
<accession>A0A832J438</accession>
<organism evidence="5">
    <name type="scientific">Candidatus Tenderia electrophaga</name>
    <dbReference type="NCBI Taxonomy" id="1748243"/>
    <lineage>
        <taxon>Bacteria</taxon>
        <taxon>Pseudomonadati</taxon>
        <taxon>Pseudomonadota</taxon>
        <taxon>Gammaproteobacteria</taxon>
        <taxon>Candidatus Tenderiales</taxon>
        <taxon>Candidatus Tenderiaceae</taxon>
        <taxon>Candidatus Tenderia</taxon>
    </lineage>
</organism>
<dbReference type="GO" id="GO:0019253">
    <property type="term" value="P:reductive pentose-phosphate cycle"/>
    <property type="evidence" value="ECO:0007669"/>
    <property type="project" value="UniProtKB-UniRule"/>
</dbReference>
<dbReference type="Proteomes" id="UP000885832">
    <property type="component" value="Unassembled WGS sequence"/>
</dbReference>
<dbReference type="InterPro" id="IPR024681">
    <property type="entry name" value="RuBisCO_ssu"/>
</dbReference>
<dbReference type="EMBL" id="DRNF01000327">
    <property type="protein sequence ID" value="HHJ81002.1"/>
    <property type="molecule type" value="Genomic_DNA"/>
</dbReference>
<evidence type="ECO:0000259" key="4">
    <source>
        <dbReference type="SMART" id="SM00961"/>
    </source>
</evidence>